<feature type="region of interest" description="Disordered" evidence="8">
    <location>
        <begin position="558"/>
        <end position="577"/>
    </location>
</feature>
<dbReference type="SUPFAM" id="SSF56655">
    <property type="entry name" value="Carbohydrate phosphatase"/>
    <property type="match status" value="2"/>
</dbReference>
<evidence type="ECO:0000259" key="9">
    <source>
        <dbReference type="Pfam" id="PF00316"/>
    </source>
</evidence>
<dbReference type="FunFam" id="3.30.540.10:FF:000019">
    <property type="entry name" value="Fructose-1,6-bisphosphatase, chloroplastic"/>
    <property type="match status" value="1"/>
</dbReference>
<dbReference type="GO" id="GO:0006094">
    <property type="term" value="P:gluconeogenesis"/>
    <property type="evidence" value="ECO:0007669"/>
    <property type="project" value="TreeGrafter"/>
</dbReference>
<dbReference type="InterPro" id="IPR028343">
    <property type="entry name" value="FBPtase"/>
</dbReference>
<evidence type="ECO:0000256" key="5">
    <source>
        <dbReference type="ARBA" id="ARBA00023277"/>
    </source>
</evidence>
<comment type="catalytic activity">
    <reaction evidence="1">
        <text>beta-D-fructose 1,6-bisphosphate + H2O = beta-D-fructose 6-phosphate + phosphate</text>
        <dbReference type="Rhea" id="RHEA:11064"/>
        <dbReference type="ChEBI" id="CHEBI:15377"/>
        <dbReference type="ChEBI" id="CHEBI:32966"/>
        <dbReference type="ChEBI" id="CHEBI:43474"/>
        <dbReference type="ChEBI" id="CHEBI:57634"/>
        <dbReference type="EC" id="3.1.3.11"/>
    </reaction>
</comment>
<reference evidence="11" key="3">
    <citation type="submission" date="2015-04" db="UniProtKB">
        <authorList>
            <consortium name="EnsemblPlants"/>
        </authorList>
    </citation>
    <scope>IDENTIFICATION</scope>
</reference>
<dbReference type="HAMAP" id="MF_01855">
    <property type="entry name" value="FBPase_class1"/>
    <property type="match status" value="1"/>
</dbReference>
<dbReference type="PRINTS" id="PR00115">
    <property type="entry name" value="F16BPHPHTASE"/>
</dbReference>
<dbReference type="PIRSF" id="PIRSF500210">
    <property type="entry name" value="FBPtase"/>
    <property type="match status" value="1"/>
</dbReference>
<dbReference type="InterPro" id="IPR033391">
    <property type="entry name" value="FBPase_N"/>
</dbReference>
<dbReference type="Proteomes" id="UP000032180">
    <property type="component" value="Chromosome 6"/>
</dbReference>
<keyword evidence="4 7" id="KW-0378">Hydrolase</keyword>
<reference evidence="11 12" key="1">
    <citation type="submission" date="2012-08" db="EMBL/GenBank/DDBJ databases">
        <title>Oryza genome evolution.</title>
        <authorList>
            <person name="Wing R.A."/>
        </authorList>
    </citation>
    <scope>NUCLEOTIDE SEQUENCE</scope>
</reference>
<evidence type="ECO:0000313" key="12">
    <source>
        <dbReference type="Proteomes" id="UP000032180"/>
    </source>
</evidence>
<dbReference type="Gramene" id="LPERR06G19810.2">
    <property type="protein sequence ID" value="LPERR06G19810.2"/>
    <property type="gene ID" value="LPERR06G19810"/>
</dbReference>
<feature type="domain" description="Fructose-1-6-bisphosphatase class 1 C-terminal" evidence="10">
    <location>
        <begin position="261"/>
        <end position="384"/>
    </location>
</feature>
<dbReference type="GO" id="GO:0006000">
    <property type="term" value="P:fructose metabolic process"/>
    <property type="evidence" value="ECO:0007669"/>
    <property type="project" value="TreeGrafter"/>
</dbReference>
<evidence type="ECO:0000259" key="10">
    <source>
        <dbReference type="Pfam" id="PF18913"/>
    </source>
</evidence>
<dbReference type="GO" id="GO:0030388">
    <property type="term" value="P:fructose 1,6-bisphosphate metabolic process"/>
    <property type="evidence" value="ECO:0007669"/>
    <property type="project" value="TreeGrafter"/>
</dbReference>
<dbReference type="Pfam" id="PF00316">
    <property type="entry name" value="FBPase"/>
    <property type="match status" value="1"/>
</dbReference>
<keyword evidence="12" id="KW-1185">Reference proteome</keyword>
<accession>A0A0D9WSZ0</accession>
<dbReference type="Pfam" id="PF18913">
    <property type="entry name" value="FBPase_C"/>
    <property type="match status" value="1"/>
</dbReference>
<evidence type="ECO:0000256" key="4">
    <source>
        <dbReference type="ARBA" id="ARBA00022801"/>
    </source>
</evidence>
<dbReference type="HOGENOM" id="CLU_386053_0_0_1"/>
<comment type="similarity">
    <text evidence="2 7">Belongs to the FBPase class 1 family.</text>
</comment>
<dbReference type="Gene3D" id="3.40.190.80">
    <property type="match status" value="2"/>
</dbReference>
<dbReference type="InterPro" id="IPR000146">
    <property type="entry name" value="FBPase_class-1"/>
</dbReference>
<dbReference type="Gene3D" id="3.30.540.10">
    <property type="entry name" value="Fructose-1,6-Bisphosphatase, subunit A, domain 1"/>
    <property type="match status" value="1"/>
</dbReference>
<evidence type="ECO:0000256" key="3">
    <source>
        <dbReference type="ARBA" id="ARBA00013093"/>
    </source>
</evidence>
<dbReference type="GO" id="GO:0005986">
    <property type="term" value="P:sucrose biosynthetic process"/>
    <property type="evidence" value="ECO:0007669"/>
    <property type="project" value="TreeGrafter"/>
</dbReference>
<proteinExistence type="inferred from homology"/>
<feature type="domain" description="Fructose-1-6-bisphosphatase class I N-terminal" evidence="9">
    <location>
        <begin position="77"/>
        <end position="257"/>
    </location>
</feature>
<reference evidence="12" key="2">
    <citation type="submission" date="2013-12" db="EMBL/GenBank/DDBJ databases">
        <authorList>
            <person name="Yu Y."/>
            <person name="Lee S."/>
            <person name="de Baynast K."/>
            <person name="Wissotski M."/>
            <person name="Liu L."/>
            <person name="Talag J."/>
            <person name="Goicoechea J."/>
            <person name="Angelova A."/>
            <person name="Jetty R."/>
            <person name="Kudrna D."/>
            <person name="Golser W."/>
            <person name="Rivera L."/>
            <person name="Zhang J."/>
            <person name="Wing R."/>
        </authorList>
    </citation>
    <scope>NUCLEOTIDE SEQUENCE</scope>
</reference>
<dbReference type="EnsemblPlants" id="LPERR06G19810.2">
    <property type="protein sequence ID" value="LPERR06G19810.2"/>
    <property type="gene ID" value="LPERR06G19810"/>
</dbReference>
<dbReference type="EC" id="3.1.3.11" evidence="3"/>
<dbReference type="PANTHER" id="PTHR11556">
    <property type="entry name" value="FRUCTOSE-1,6-BISPHOSPHATASE-RELATED"/>
    <property type="match status" value="1"/>
</dbReference>
<keyword evidence="5 7" id="KW-0119">Carbohydrate metabolism</keyword>
<evidence type="ECO:0000256" key="1">
    <source>
        <dbReference type="ARBA" id="ARBA00001273"/>
    </source>
</evidence>
<evidence type="ECO:0000256" key="6">
    <source>
        <dbReference type="ARBA" id="ARBA00032973"/>
    </source>
</evidence>
<dbReference type="GO" id="GO:0006002">
    <property type="term" value="P:fructose 6-phosphate metabolic process"/>
    <property type="evidence" value="ECO:0007669"/>
    <property type="project" value="TreeGrafter"/>
</dbReference>
<evidence type="ECO:0000256" key="8">
    <source>
        <dbReference type="SAM" id="MobiDB-lite"/>
    </source>
</evidence>
<dbReference type="InterPro" id="IPR044015">
    <property type="entry name" value="FBPase_C_dom"/>
</dbReference>
<dbReference type="GO" id="GO:0042132">
    <property type="term" value="F:fructose 1,6-bisphosphate 1-phosphatase activity"/>
    <property type="evidence" value="ECO:0007669"/>
    <property type="project" value="UniProtKB-EC"/>
</dbReference>
<evidence type="ECO:0000313" key="11">
    <source>
        <dbReference type="EnsemblPlants" id="LPERR06G19810.2"/>
    </source>
</evidence>
<sequence length="577" mass="62838">MPLSSISIPLPLAPLPLPPTSNYPPPPPPSRPLLLLSLTTPRRLTRAPVSRTRAAAASDMAETASSPTLLEFMGQAGAADDLVVLVAHIQSACKRIAALVASPGNVELSRAKGGGGEVAAGRDAPKPLDELSNEIILSSLQRSGKVAVMASEENDLPIWVSNDGPYVVVTDPLDGSRNIEVSIPTGTIFGIYNRLPELDHLPEEERAQLNSLQSGTHLVASGYVLYSSATILCVSFGAGTHGFTLDQSTGEFVLTHPSIQIPPRGQIYSVNDARYFDWPEGLRKYIDTIRQGKGQHPKKYSARYVCSLVADFHRTLIYGGVAMNPRDHLRLVYEANPLSFLAEQAGGRGSDGKNRILSIQPVKLHQRLPLFLGSMEDMLELESYGDVQQKVNPGYENGTPGDLAVLLSHVQSACIRIAALVASPPPSRPNAPKLLDEIFGAGTHGFTLDQSTREFVLSHPSIQIPPRGKMYSVNDARYFDWPEALKNYIDTIRQGKGQHPKKYTSRGSDGKKRILSIKPVQLQLKLPLFLGSMEDIVELESYGNVQQKVQMTLQDMRSGQVQTERDINGLNQPMQGP</sequence>
<evidence type="ECO:0000256" key="2">
    <source>
        <dbReference type="ARBA" id="ARBA00010941"/>
    </source>
</evidence>
<dbReference type="PANTHER" id="PTHR11556:SF12">
    <property type="entry name" value="FRUCTOSE-BISPHOSPHATASE"/>
    <property type="match status" value="1"/>
</dbReference>
<organism evidence="11 12">
    <name type="scientific">Leersia perrieri</name>
    <dbReference type="NCBI Taxonomy" id="77586"/>
    <lineage>
        <taxon>Eukaryota</taxon>
        <taxon>Viridiplantae</taxon>
        <taxon>Streptophyta</taxon>
        <taxon>Embryophyta</taxon>
        <taxon>Tracheophyta</taxon>
        <taxon>Spermatophyta</taxon>
        <taxon>Magnoliopsida</taxon>
        <taxon>Liliopsida</taxon>
        <taxon>Poales</taxon>
        <taxon>Poaceae</taxon>
        <taxon>BOP clade</taxon>
        <taxon>Oryzoideae</taxon>
        <taxon>Oryzeae</taxon>
        <taxon>Oryzinae</taxon>
        <taxon>Leersia</taxon>
    </lineage>
</organism>
<dbReference type="PIRSF" id="PIRSF000904">
    <property type="entry name" value="FBPtase_SBPase"/>
    <property type="match status" value="1"/>
</dbReference>
<protein>
    <recommendedName>
        <fullName evidence="3">fructose-bisphosphatase</fullName>
        <ecNumber evidence="3">3.1.3.11</ecNumber>
    </recommendedName>
    <alternativeName>
        <fullName evidence="6">D-fructose-1,6-bisphosphate 1-phosphohydrolase</fullName>
    </alternativeName>
</protein>
<dbReference type="AlphaFoldDB" id="A0A0D9WSZ0"/>
<name>A0A0D9WSZ0_9ORYZ</name>
<dbReference type="GO" id="GO:0005829">
    <property type="term" value="C:cytosol"/>
    <property type="evidence" value="ECO:0007669"/>
    <property type="project" value="TreeGrafter"/>
</dbReference>
<evidence type="ECO:0000256" key="7">
    <source>
        <dbReference type="RuleBase" id="RU000508"/>
    </source>
</evidence>
<dbReference type="CDD" id="cd00354">
    <property type="entry name" value="FBPase"/>
    <property type="match status" value="1"/>
</dbReference>
<dbReference type="FunFam" id="3.40.190.80:FF:000009">
    <property type="entry name" value="Fructose-1,6-bisphosphatase, chloroplastic"/>
    <property type="match status" value="1"/>
</dbReference>